<reference evidence="3 4" key="1">
    <citation type="submission" date="2020-08" db="EMBL/GenBank/DDBJ databases">
        <title>Genomic Encyclopedia of Type Strains, Phase IV (KMG-IV): sequencing the most valuable type-strain genomes for metagenomic binning, comparative biology and taxonomic classification.</title>
        <authorList>
            <person name="Goeker M."/>
        </authorList>
    </citation>
    <scope>NUCLEOTIDE SEQUENCE [LARGE SCALE GENOMIC DNA]</scope>
    <source>
        <strain evidence="3 4">DSM 12252</strain>
    </source>
</reference>
<feature type="region of interest" description="Disordered" evidence="1">
    <location>
        <begin position="367"/>
        <end position="407"/>
    </location>
</feature>
<protein>
    <submittedName>
        <fullName evidence="3">Uncharacterized protein</fullName>
    </submittedName>
</protein>
<evidence type="ECO:0000313" key="4">
    <source>
        <dbReference type="Proteomes" id="UP000590740"/>
    </source>
</evidence>
<dbReference type="Proteomes" id="UP000590740">
    <property type="component" value="Unassembled WGS sequence"/>
</dbReference>
<feature type="compositionally biased region" description="Pro residues" evidence="1">
    <location>
        <begin position="373"/>
        <end position="392"/>
    </location>
</feature>
<evidence type="ECO:0000256" key="1">
    <source>
        <dbReference type="SAM" id="MobiDB-lite"/>
    </source>
</evidence>
<feature type="chain" id="PRO_5031389057" evidence="2">
    <location>
        <begin position="18"/>
        <end position="407"/>
    </location>
</feature>
<gene>
    <name evidence="3" type="ORF">HNQ65_003784</name>
</gene>
<proteinExistence type="predicted"/>
<dbReference type="EMBL" id="JACHIG010000008">
    <property type="protein sequence ID" value="MBB5034193.1"/>
    <property type="molecule type" value="Genomic_DNA"/>
</dbReference>
<feature type="compositionally biased region" description="Low complexity" evidence="1">
    <location>
        <begin position="393"/>
        <end position="407"/>
    </location>
</feature>
<name>A0A7W7YDK4_9BACT</name>
<dbReference type="AlphaFoldDB" id="A0A7W7YDK4"/>
<organism evidence="3 4">
    <name type="scientific">Prosthecobacter vanneervenii</name>
    <dbReference type="NCBI Taxonomy" id="48466"/>
    <lineage>
        <taxon>Bacteria</taxon>
        <taxon>Pseudomonadati</taxon>
        <taxon>Verrucomicrobiota</taxon>
        <taxon>Verrucomicrobiia</taxon>
        <taxon>Verrucomicrobiales</taxon>
        <taxon>Verrucomicrobiaceae</taxon>
        <taxon>Prosthecobacter</taxon>
    </lineage>
</organism>
<comment type="caution">
    <text evidence="3">The sequence shown here is derived from an EMBL/GenBank/DDBJ whole genome shotgun (WGS) entry which is preliminary data.</text>
</comment>
<keyword evidence="4" id="KW-1185">Reference proteome</keyword>
<feature type="signal peptide" evidence="2">
    <location>
        <begin position="1"/>
        <end position="17"/>
    </location>
</feature>
<keyword evidence="2" id="KW-0732">Signal</keyword>
<sequence>MKKLLALLVALAQTATAVTPTPNEQARFLAGLPQEGSSLAEFARRGEFNSHAKELDATWADAEERQFSKIREWAPMGLPEAVHDTAPLLYVFSGPDFLHAHTFFPNASTYVLAAVEPVGQLPDVTQLSPGELGSSLRNLRTTLNASLSFSFFITADMKKDLQATKLTGTLPVLYVFLARCGCHIQNVEKIWLNAEGKVLTDKETKTSGARITFLGPTGKHQTLYYFSTNIADWALKQDASFLRFCDGLGTMNGFTKSASYLMHMSDFHAIRDYLLHHCHTITQDDSGIMWKDFPRDSWDVKAYGWYPGPIALFKQHFQTDLDEYFRKNEVPALPFGIGYQWRPKSSTLIYGVSKMMVRKAIPVDDDKPVAAQPVPPQPAVTPPVITPAPQPAAVPKALPVLPNAPRQ</sequence>
<evidence type="ECO:0000313" key="3">
    <source>
        <dbReference type="EMBL" id="MBB5034193.1"/>
    </source>
</evidence>
<dbReference type="RefSeq" id="WP_184341747.1">
    <property type="nucleotide sequence ID" value="NZ_JACHIG010000008.1"/>
</dbReference>
<accession>A0A7W7YDK4</accession>
<evidence type="ECO:0000256" key="2">
    <source>
        <dbReference type="SAM" id="SignalP"/>
    </source>
</evidence>